<reference evidence="3 4" key="1">
    <citation type="journal article" date="2019" name="Int. J. Syst. Evol. Microbiol.">
        <title>The Global Catalogue of Microorganisms (GCM) 10K type strain sequencing project: providing services to taxonomists for standard genome sequencing and annotation.</title>
        <authorList>
            <consortium name="The Broad Institute Genomics Platform"/>
            <consortium name="The Broad Institute Genome Sequencing Center for Infectious Disease"/>
            <person name="Wu L."/>
            <person name="Ma J."/>
        </authorList>
    </citation>
    <scope>NUCLEOTIDE SEQUENCE [LARGE SCALE GENOMIC DNA]</scope>
    <source>
        <strain evidence="3 4">CGMCC 1.12121</strain>
    </source>
</reference>
<organism evidence="3 4">
    <name type="scientific">Halobellus rarus</name>
    <dbReference type="NCBI Taxonomy" id="1126237"/>
    <lineage>
        <taxon>Archaea</taxon>
        <taxon>Methanobacteriati</taxon>
        <taxon>Methanobacteriota</taxon>
        <taxon>Stenosarchaea group</taxon>
        <taxon>Halobacteria</taxon>
        <taxon>Halobacteriales</taxon>
        <taxon>Haloferacaceae</taxon>
        <taxon>Halobellus</taxon>
    </lineage>
</organism>
<sequence length="445" mass="50117">MSDRTLQDALDSAASPVDLLRDLGLARFTDLPDEFTHWIEEQRAWAESVAFADQSYHMTDLRIDGVEAIDLYAKYAVNNFEQFDVGQAKQLVVANPDGYLVGDAILFREAEDSFLSVGAAAAHNWLIYQAETGDYDVETEYQPRPVGTGDDPNNFRYQVQGPDAVAVMEEAIDGSIPDLGFFRFEEVSIDGSDAYLLRHGMAGEAGFEFWGDWDDADAVREAILDAGEAYDVRRLGSKSYQSANTVLGWLPLPVPAIYTGEEMKDFREWLSLRRGLISIGGSYDSDDIEDYYVTPIEVGYDHIVDFDHDFVGREALEAEIDDPERKKVTLVWNDEDVVDVYASLFREGETSKFMDMPVPRSSACHYDEVKKDGELVGVSKWMSYLYNHRKMLSLALVDTEYAEPGTEVTLTWGEADGSENKSVERHEQTEIRATVAPAPYKQDRR</sequence>
<dbReference type="PANTHER" id="PTHR43757">
    <property type="entry name" value="AMINOMETHYLTRANSFERASE"/>
    <property type="match status" value="1"/>
</dbReference>
<name>A0ABD6CN15_9EURY</name>
<gene>
    <name evidence="3" type="ORF">ACFSBX_11125</name>
</gene>
<feature type="region of interest" description="Disordered" evidence="1">
    <location>
        <begin position="413"/>
        <end position="445"/>
    </location>
</feature>
<evidence type="ECO:0000259" key="2">
    <source>
        <dbReference type="Pfam" id="PF01571"/>
    </source>
</evidence>
<dbReference type="InterPro" id="IPR027266">
    <property type="entry name" value="TrmE/GcvT-like"/>
</dbReference>
<evidence type="ECO:0000256" key="1">
    <source>
        <dbReference type="SAM" id="MobiDB-lite"/>
    </source>
</evidence>
<keyword evidence="3" id="KW-0808">Transferase</keyword>
<dbReference type="InterPro" id="IPR028896">
    <property type="entry name" value="GcvT/YgfZ/DmdA"/>
</dbReference>
<protein>
    <submittedName>
        <fullName evidence="3">Aminomethyl transferase family protein</fullName>
    </submittedName>
</protein>
<evidence type="ECO:0000313" key="3">
    <source>
        <dbReference type="EMBL" id="MFD1599506.1"/>
    </source>
</evidence>
<dbReference type="Pfam" id="PF01571">
    <property type="entry name" value="GCV_T"/>
    <property type="match status" value="1"/>
</dbReference>
<dbReference type="InterPro" id="IPR006222">
    <property type="entry name" value="GCVT_N"/>
</dbReference>
<dbReference type="Proteomes" id="UP001597085">
    <property type="component" value="Unassembled WGS sequence"/>
</dbReference>
<accession>A0ABD6CN15</accession>
<dbReference type="SUPFAM" id="SSF103025">
    <property type="entry name" value="Folate-binding domain"/>
    <property type="match status" value="1"/>
</dbReference>
<proteinExistence type="predicted"/>
<dbReference type="AlphaFoldDB" id="A0ABD6CN15"/>
<dbReference type="Gene3D" id="3.30.1360.120">
    <property type="entry name" value="Probable tRNA modification gtpase trme, domain 1"/>
    <property type="match status" value="1"/>
</dbReference>
<comment type="caution">
    <text evidence="3">The sequence shown here is derived from an EMBL/GenBank/DDBJ whole genome shotgun (WGS) entry which is preliminary data.</text>
</comment>
<dbReference type="PANTHER" id="PTHR43757:SF2">
    <property type="entry name" value="AMINOMETHYLTRANSFERASE, MITOCHONDRIAL"/>
    <property type="match status" value="1"/>
</dbReference>
<feature type="domain" description="GCVT N-terminal" evidence="2">
    <location>
        <begin position="34"/>
        <end position="242"/>
    </location>
</feature>
<evidence type="ECO:0000313" key="4">
    <source>
        <dbReference type="Proteomes" id="UP001597085"/>
    </source>
</evidence>
<feature type="compositionally biased region" description="Basic and acidic residues" evidence="1">
    <location>
        <begin position="418"/>
        <end position="430"/>
    </location>
</feature>
<keyword evidence="4" id="KW-1185">Reference proteome</keyword>
<dbReference type="EMBL" id="JBHUDK010000010">
    <property type="protein sequence ID" value="MFD1599506.1"/>
    <property type="molecule type" value="Genomic_DNA"/>
</dbReference>
<dbReference type="GO" id="GO:0016740">
    <property type="term" value="F:transferase activity"/>
    <property type="evidence" value="ECO:0007669"/>
    <property type="project" value="UniProtKB-KW"/>
</dbReference>
<dbReference type="RefSeq" id="WP_256420857.1">
    <property type="nucleotide sequence ID" value="NZ_JANHDI010000004.1"/>
</dbReference>